<evidence type="ECO:0000313" key="3">
    <source>
        <dbReference type="Proteomes" id="UP000278162"/>
    </source>
</evidence>
<name>A0A3M8TRN8_PSEPU</name>
<dbReference type="OrthoDB" id="6877797at2"/>
<feature type="domain" description="Type 4 secretion system PilS N-terminal" evidence="1">
    <location>
        <begin position="43"/>
        <end position="170"/>
    </location>
</feature>
<reference evidence="2 3" key="1">
    <citation type="submission" date="2018-10" db="EMBL/GenBank/DDBJ databases">
        <title>An outbreak of IMP-63 producing strain in France.</title>
        <authorList>
            <person name="Bour M."/>
            <person name="Liapis E."/>
            <person name="Plesiat P."/>
        </authorList>
    </citation>
    <scope>NUCLEOTIDE SEQUENCE [LARGE SCALE GENOMIC DNA]</scope>
    <source>
        <strain evidence="2 3">12917</strain>
    </source>
</reference>
<dbReference type="AlphaFoldDB" id="A0A3M8TRN8"/>
<accession>A0A3M8TRN8</accession>
<protein>
    <submittedName>
        <fullName evidence="2">Pilus assembly protein PilX</fullName>
    </submittedName>
</protein>
<dbReference type="SUPFAM" id="SSF54523">
    <property type="entry name" value="Pili subunits"/>
    <property type="match status" value="1"/>
</dbReference>
<evidence type="ECO:0000313" key="2">
    <source>
        <dbReference type="EMBL" id="RNF93780.1"/>
    </source>
</evidence>
<proteinExistence type="predicted"/>
<organism evidence="2 3">
    <name type="scientific">Pseudomonas putida</name>
    <name type="common">Arthrobacter siderocapsulatus</name>
    <dbReference type="NCBI Taxonomy" id="303"/>
    <lineage>
        <taxon>Bacteria</taxon>
        <taxon>Pseudomonadati</taxon>
        <taxon>Pseudomonadota</taxon>
        <taxon>Gammaproteobacteria</taxon>
        <taxon>Pseudomonadales</taxon>
        <taxon>Pseudomonadaceae</taxon>
        <taxon>Pseudomonas</taxon>
    </lineage>
</organism>
<dbReference type="InterPro" id="IPR014911">
    <property type="entry name" value="PilS_N"/>
</dbReference>
<dbReference type="EMBL" id="RJAI01000003">
    <property type="protein sequence ID" value="RNF93780.1"/>
    <property type="molecule type" value="Genomic_DNA"/>
</dbReference>
<sequence>MVTRAKRTQAGFLSIDGVFWLMLIAVAIGFIVWMSWRMIGNSDVAIEQSNISTLIANTKKLKGSTGYGTSGQSLVTSLINIEGTGSMGISGTTLVNQWNGAVTVVSNGMTFTISEASVPKSACITLATKVAKDKQTTTSINGGAATTGEVLATAATTSCSNDANTMTWTTY</sequence>
<dbReference type="RefSeq" id="WP_060546210.1">
    <property type="nucleotide sequence ID" value="NZ_BKWG01000033.1"/>
</dbReference>
<comment type="caution">
    <text evidence="2">The sequence shown here is derived from an EMBL/GenBank/DDBJ whole genome shotgun (WGS) entry which is preliminary data.</text>
</comment>
<dbReference type="InterPro" id="IPR045584">
    <property type="entry name" value="Pilin-like"/>
</dbReference>
<dbReference type="Proteomes" id="UP000278162">
    <property type="component" value="Unassembled WGS sequence"/>
</dbReference>
<dbReference type="Gene3D" id="3.30.1690.10">
    <property type="entry name" value="TcpA-like pilin"/>
    <property type="match status" value="1"/>
</dbReference>
<evidence type="ECO:0000259" key="1">
    <source>
        <dbReference type="Pfam" id="PF08805"/>
    </source>
</evidence>
<dbReference type="Pfam" id="PF08805">
    <property type="entry name" value="PilS"/>
    <property type="match status" value="1"/>
</dbReference>
<gene>
    <name evidence="2" type="ORF">EFK07_03670</name>
</gene>